<dbReference type="OrthoDB" id="10638134at2759"/>
<evidence type="ECO:0000313" key="2">
    <source>
        <dbReference type="Proteomes" id="UP000507470"/>
    </source>
</evidence>
<evidence type="ECO:0000313" key="1">
    <source>
        <dbReference type="EMBL" id="CAC5403288.1"/>
    </source>
</evidence>
<reference evidence="1 2" key="1">
    <citation type="submission" date="2020-06" db="EMBL/GenBank/DDBJ databases">
        <authorList>
            <person name="Li R."/>
            <person name="Bekaert M."/>
        </authorList>
    </citation>
    <scope>NUCLEOTIDE SEQUENCE [LARGE SCALE GENOMIC DNA]</scope>
    <source>
        <strain evidence="2">wild</strain>
    </source>
</reference>
<proteinExistence type="predicted"/>
<organism evidence="1 2">
    <name type="scientific">Mytilus coruscus</name>
    <name type="common">Sea mussel</name>
    <dbReference type="NCBI Taxonomy" id="42192"/>
    <lineage>
        <taxon>Eukaryota</taxon>
        <taxon>Metazoa</taxon>
        <taxon>Spiralia</taxon>
        <taxon>Lophotrochozoa</taxon>
        <taxon>Mollusca</taxon>
        <taxon>Bivalvia</taxon>
        <taxon>Autobranchia</taxon>
        <taxon>Pteriomorphia</taxon>
        <taxon>Mytilida</taxon>
        <taxon>Mytiloidea</taxon>
        <taxon>Mytilidae</taxon>
        <taxon>Mytilinae</taxon>
        <taxon>Mytilus</taxon>
    </lineage>
</organism>
<gene>
    <name evidence="1" type="ORF">MCOR_37192</name>
</gene>
<keyword evidence="2" id="KW-1185">Reference proteome</keyword>
<dbReference type="EMBL" id="CACVKT020006731">
    <property type="protein sequence ID" value="CAC5403288.1"/>
    <property type="molecule type" value="Genomic_DNA"/>
</dbReference>
<name>A0A6J8D3J6_MYTCO</name>
<dbReference type="Proteomes" id="UP000507470">
    <property type="component" value="Unassembled WGS sequence"/>
</dbReference>
<sequence length="244" mass="27726">MSEILTCFALPSPDKTLCPNFRHEISDEIPLGTNERKESLENSQYIRSPVVSPENQLKKNRKKSALSRKKINLFKQLKSLHLATGYTGVLKLKEESDKGIIYGGTDAEMIEKFEKGLPLQQTDEMEEKSSKNVKKFDMSKIMDRIASSGREVSGLVPESPLPSLSKLPNCLSDLPDSQQNKLINLNLNMDGNTVLVSPPVIKKIKNQQFMGQLKGREGERERERKSLKVFYLFFYCIIMNIKNT</sequence>
<accession>A0A6J8D3J6</accession>
<protein>
    <submittedName>
        <fullName evidence="1">Uncharacterized protein</fullName>
    </submittedName>
</protein>
<dbReference type="AlphaFoldDB" id="A0A6J8D3J6"/>